<dbReference type="Proteomes" id="UP000292884">
    <property type="component" value="Unassembled WGS sequence"/>
</dbReference>
<accession>A0A4R0MKE9</accession>
<protein>
    <submittedName>
        <fullName evidence="1">Uncharacterized protein</fullName>
    </submittedName>
</protein>
<keyword evidence="2" id="KW-1185">Reference proteome</keyword>
<organism evidence="1 2">
    <name type="scientific">Pedobacter frigiditerrae</name>
    <dbReference type="NCBI Taxonomy" id="2530452"/>
    <lineage>
        <taxon>Bacteria</taxon>
        <taxon>Pseudomonadati</taxon>
        <taxon>Bacteroidota</taxon>
        <taxon>Sphingobacteriia</taxon>
        <taxon>Sphingobacteriales</taxon>
        <taxon>Sphingobacteriaceae</taxon>
        <taxon>Pedobacter</taxon>
    </lineage>
</organism>
<gene>
    <name evidence="1" type="ORF">EZ428_22965</name>
</gene>
<comment type="caution">
    <text evidence="1">The sequence shown here is derived from an EMBL/GenBank/DDBJ whole genome shotgun (WGS) entry which is preliminary data.</text>
</comment>
<dbReference type="RefSeq" id="WP_131555677.1">
    <property type="nucleotide sequence ID" value="NZ_SJSK01000008.1"/>
</dbReference>
<sequence>MKILNDNTPTSELTQVKVGDSISNGIGTFGEVEAIKFENGDGFWEFTFSLIGGGFIQVIKTRTTC</sequence>
<name>A0A4R0MKE9_9SPHI</name>
<dbReference type="AlphaFoldDB" id="A0A4R0MKE9"/>
<proteinExistence type="predicted"/>
<dbReference type="EMBL" id="SJSK01000008">
    <property type="protein sequence ID" value="TCC87061.1"/>
    <property type="molecule type" value="Genomic_DNA"/>
</dbReference>
<dbReference type="OrthoDB" id="771634at2"/>
<evidence type="ECO:0000313" key="1">
    <source>
        <dbReference type="EMBL" id="TCC87061.1"/>
    </source>
</evidence>
<evidence type="ECO:0000313" key="2">
    <source>
        <dbReference type="Proteomes" id="UP000292884"/>
    </source>
</evidence>
<reference evidence="1 2" key="1">
    <citation type="submission" date="2019-02" db="EMBL/GenBank/DDBJ databases">
        <title>Pedobacter sp. RP-1-13 sp. nov., isolated from Arctic soil.</title>
        <authorList>
            <person name="Dahal R.H."/>
        </authorList>
    </citation>
    <scope>NUCLEOTIDE SEQUENCE [LARGE SCALE GENOMIC DNA]</scope>
    <source>
        <strain evidence="1 2">RP-1-13</strain>
    </source>
</reference>